<comment type="caution">
    <text evidence="10">The sequence shown here is derived from an EMBL/GenBank/DDBJ whole genome shotgun (WGS) entry which is preliminary data.</text>
</comment>
<keyword evidence="2" id="KW-0963">Cytoplasm</keyword>
<keyword evidence="3" id="KW-0902">Two-component regulatory system</keyword>
<feature type="domain" description="Response regulatory" evidence="8">
    <location>
        <begin position="3"/>
        <end position="124"/>
    </location>
</feature>
<dbReference type="PROSITE" id="PS50110">
    <property type="entry name" value="RESPONSE_REGULATORY"/>
    <property type="match status" value="1"/>
</dbReference>
<protein>
    <recommendedName>
        <fullName evidence="1">Stage 0 sporulation protein A homolog</fullName>
    </recommendedName>
</protein>
<dbReference type="AlphaFoldDB" id="A0A3P3R1V9"/>
<name>A0A3P3R1V9_9FIRM</name>
<dbReference type="InterPro" id="IPR011006">
    <property type="entry name" value="CheY-like_superfamily"/>
</dbReference>
<evidence type="ECO:0000256" key="6">
    <source>
        <dbReference type="ARBA" id="ARBA00037164"/>
    </source>
</evidence>
<keyword evidence="7" id="KW-0597">Phosphoprotein</keyword>
<dbReference type="InterPro" id="IPR007492">
    <property type="entry name" value="LytTR_DNA-bd_dom"/>
</dbReference>
<evidence type="ECO:0000256" key="5">
    <source>
        <dbReference type="ARBA" id="ARBA00024867"/>
    </source>
</evidence>
<sequence length="240" mass="28449">MFKIAICDDVEDVCRELKTMIIDMKDSLICGDIIIDTFYSGEALLENIEESPYDLIFLDIELGEINGVEVGHIIREQMEDYITKIIYISSKDIYDRQLFDVQPLHFLKKPIDSKKVFADIQLAMKISEKENKNFEFKSFRKTVKVPYKDILYFESKGREIFLFGTKNNYNFYGNIKSLEEVLPKFFIHPNRSYFVNYEFITCFKFEELIMTDGSIIPISRNKRKEIRELQLVFERKGQLK</sequence>
<dbReference type="InterPro" id="IPR001789">
    <property type="entry name" value="Sig_transdc_resp-reg_receiver"/>
</dbReference>
<dbReference type="SUPFAM" id="SSF52172">
    <property type="entry name" value="CheY-like"/>
    <property type="match status" value="1"/>
</dbReference>
<evidence type="ECO:0000313" key="10">
    <source>
        <dbReference type="EMBL" id="RRJ26630.1"/>
    </source>
</evidence>
<dbReference type="PROSITE" id="PS50930">
    <property type="entry name" value="HTH_LYTTR"/>
    <property type="match status" value="1"/>
</dbReference>
<dbReference type="OrthoDB" id="9802383at2"/>
<keyword evidence="10" id="KW-0238">DNA-binding</keyword>
<dbReference type="Gene3D" id="3.40.50.2300">
    <property type="match status" value="1"/>
</dbReference>
<comment type="function">
    <text evidence="5">May play the central regulatory role in sporulation. It may be an element of the effector pathway responsible for the activation of sporulation genes in response to nutritional stress. Spo0A may act in concert with spo0H (a sigma factor) to control the expression of some genes that are critical to the sporulation process.</text>
</comment>
<evidence type="ECO:0000259" key="9">
    <source>
        <dbReference type="PROSITE" id="PS50930"/>
    </source>
</evidence>
<dbReference type="GO" id="GO:0003677">
    <property type="term" value="F:DNA binding"/>
    <property type="evidence" value="ECO:0007669"/>
    <property type="project" value="UniProtKB-KW"/>
</dbReference>
<dbReference type="Gene3D" id="2.40.50.1020">
    <property type="entry name" value="LytTr DNA-binding domain"/>
    <property type="match status" value="1"/>
</dbReference>
<accession>A0A3P3R1V9</accession>
<evidence type="ECO:0000313" key="11">
    <source>
        <dbReference type="Proteomes" id="UP000272490"/>
    </source>
</evidence>
<evidence type="ECO:0000256" key="1">
    <source>
        <dbReference type="ARBA" id="ARBA00018672"/>
    </source>
</evidence>
<dbReference type="InterPro" id="IPR046947">
    <property type="entry name" value="LytR-like"/>
</dbReference>
<evidence type="ECO:0000256" key="4">
    <source>
        <dbReference type="ARBA" id="ARBA00023159"/>
    </source>
</evidence>
<dbReference type="GO" id="GO:0000156">
    <property type="term" value="F:phosphorelay response regulator activity"/>
    <property type="evidence" value="ECO:0007669"/>
    <property type="project" value="InterPro"/>
</dbReference>
<dbReference type="Pfam" id="PF00072">
    <property type="entry name" value="Response_reg"/>
    <property type="match status" value="1"/>
</dbReference>
<proteinExistence type="predicted"/>
<dbReference type="Proteomes" id="UP000272490">
    <property type="component" value="Unassembled WGS sequence"/>
</dbReference>
<feature type="modified residue" description="4-aspartylphosphate" evidence="7">
    <location>
        <position position="59"/>
    </location>
</feature>
<comment type="function">
    <text evidence="6">Required for high-level post-exponential phase expression of a series of secreted proteins.</text>
</comment>
<dbReference type="SMART" id="SM00448">
    <property type="entry name" value="REC"/>
    <property type="match status" value="1"/>
</dbReference>
<dbReference type="SMART" id="SM00850">
    <property type="entry name" value="LytTR"/>
    <property type="match status" value="1"/>
</dbReference>
<evidence type="ECO:0000256" key="2">
    <source>
        <dbReference type="ARBA" id="ARBA00022490"/>
    </source>
</evidence>
<dbReference type="PANTHER" id="PTHR37299">
    <property type="entry name" value="TRANSCRIPTIONAL REGULATOR-RELATED"/>
    <property type="match status" value="1"/>
</dbReference>
<keyword evidence="11" id="KW-1185">Reference proteome</keyword>
<dbReference type="RefSeq" id="WP_128673007.1">
    <property type="nucleotide sequence ID" value="NZ_RRCO01000001.1"/>
</dbReference>
<dbReference type="Pfam" id="PF04397">
    <property type="entry name" value="LytTR"/>
    <property type="match status" value="1"/>
</dbReference>
<evidence type="ECO:0000259" key="8">
    <source>
        <dbReference type="PROSITE" id="PS50110"/>
    </source>
</evidence>
<evidence type="ECO:0000256" key="3">
    <source>
        <dbReference type="ARBA" id="ARBA00023012"/>
    </source>
</evidence>
<evidence type="ECO:0000256" key="7">
    <source>
        <dbReference type="PROSITE-ProRule" id="PRU00169"/>
    </source>
</evidence>
<keyword evidence="4" id="KW-0010">Activator</keyword>
<feature type="domain" description="HTH LytTR-type" evidence="9">
    <location>
        <begin position="134"/>
        <end position="232"/>
    </location>
</feature>
<dbReference type="PANTHER" id="PTHR37299:SF3">
    <property type="entry name" value="STAGE 0 SPORULATION PROTEIN A HOMOLOG"/>
    <property type="match status" value="1"/>
</dbReference>
<reference evidence="10 11" key="1">
    <citation type="submission" date="2018-11" db="EMBL/GenBank/DDBJ databases">
        <title>Genome sequencing of Lachnoanaerobaculum sp. KCOM 2030 (= ChDC B114).</title>
        <authorList>
            <person name="Kook J.-K."/>
            <person name="Park S.-N."/>
            <person name="Lim Y.K."/>
        </authorList>
    </citation>
    <scope>NUCLEOTIDE SEQUENCE [LARGE SCALE GENOMIC DNA]</scope>
    <source>
        <strain evidence="10 11">KCOM 2030</strain>
    </source>
</reference>
<dbReference type="EMBL" id="RRCO01000001">
    <property type="protein sequence ID" value="RRJ26630.1"/>
    <property type="molecule type" value="Genomic_DNA"/>
</dbReference>
<organism evidence="10 11">
    <name type="scientific">Lachnoanaerobaculum gingivalis</name>
    <dbReference type="NCBI Taxonomy" id="2490855"/>
    <lineage>
        <taxon>Bacteria</taxon>
        <taxon>Bacillati</taxon>
        <taxon>Bacillota</taxon>
        <taxon>Clostridia</taxon>
        <taxon>Lachnospirales</taxon>
        <taxon>Lachnospiraceae</taxon>
        <taxon>Lachnoanaerobaculum</taxon>
    </lineage>
</organism>
<gene>
    <name evidence="10" type="ORF">EHV10_00965</name>
</gene>